<feature type="transmembrane region" description="Helical" evidence="8">
    <location>
        <begin position="78"/>
        <end position="97"/>
    </location>
</feature>
<dbReference type="Proteomes" id="UP000180098">
    <property type="component" value="Unassembled WGS sequence"/>
</dbReference>
<evidence type="ECO:0000256" key="8">
    <source>
        <dbReference type="SAM" id="Phobius"/>
    </source>
</evidence>
<dbReference type="GO" id="GO:0005886">
    <property type="term" value="C:plasma membrane"/>
    <property type="evidence" value="ECO:0007669"/>
    <property type="project" value="UniProtKB-SubCell"/>
</dbReference>
<keyword evidence="3" id="KW-0813">Transport</keyword>
<evidence type="ECO:0000256" key="5">
    <source>
        <dbReference type="ARBA" id="ARBA00022692"/>
    </source>
</evidence>
<feature type="transmembrane region" description="Helical" evidence="8">
    <location>
        <begin position="304"/>
        <end position="326"/>
    </location>
</feature>
<dbReference type="EMBL" id="MLQQ01000001">
    <property type="protein sequence ID" value="OIJ15677.1"/>
    <property type="molecule type" value="Genomic_DNA"/>
</dbReference>
<feature type="transmembrane region" description="Helical" evidence="8">
    <location>
        <begin position="41"/>
        <end position="66"/>
    </location>
</feature>
<feature type="transmembrane region" description="Helical" evidence="8">
    <location>
        <begin position="362"/>
        <end position="384"/>
    </location>
</feature>
<evidence type="ECO:0000256" key="2">
    <source>
        <dbReference type="ARBA" id="ARBA00008335"/>
    </source>
</evidence>
<keyword evidence="4" id="KW-1003">Cell membrane</keyword>
<reference evidence="10 11" key="1">
    <citation type="submission" date="2016-10" db="EMBL/GenBank/DDBJ databases">
        <title>Draft genome sequences of four alkaliphilic bacteria belonging to the Anaerobacillus genus.</title>
        <authorList>
            <person name="Bassil N.M."/>
            <person name="Lloyd J.R."/>
        </authorList>
    </citation>
    <scope>NUCLEOTIDE SEQUENCE [LARGE SCALE GENOMIC DNA]</scope>
    <source>
        <strain evidence="10 11">DSM 15340</strain>
    </source>
</reference>
<dbReference type="OrthoDB" id="63984at2"/>
<evidence type="ECO:0000256" key="7">
    <source>
        <dbReference type="ARBA" id="ARBA00023136"/>
    </source>
</evidence>
<feature type="transmembrane region" description="Helical" evidence="8">
    <location>
        <begin position="338"/>
        <end position="356"/>
    </location>
</feature>
<dbReference type="PROSITE" id="PS50850">
    <property type="entry name" value="MFS"/>
    <property type="match status" value="1"/>
</dbReference>
<evidence type="ECO:0000256" key="1">
    <source>
        <dbReference type="ARBA" id="ARBA00004651"/>
    </source>
</evidence>
<feature type="transmembrane region" description="Helical" evidence="8">
    <location>
        <begin position="132"/>
        <end position="154"/>
    </location>
</feature>
<dbReference type="PANTHER" id="PTHR43271">
    <property type="entry name" value="BLL2771 PROTEIN"/>
    <property type="match status" value="1"/>
</dbReference>
<dbReference type="PANTHER" id="PTHR43271:SF1">
    <property type="entry name" value="INNER MEMBRANE TRANSPORT PROTEIN YNFM"/>
    <property type="match status" value="1"/>
</dbReference>
<dbReference type="AlphaFoldDB" id="A0A1S2LVJ4"/>
<organism evidence="10 11">
    <name type="scientific">Anaerobacillus arseniciselenatis</name>
    <dbReference type="NCBI Taxonomy" id="85682"/>
    <lineage>
        <taxon>Bacteria</taxon>
        <taxon>Bacillati</taxon>
        <taxon>Bacillota</taxon>
        <taxon>Bacilli</taxon>
        <taxon>Bacillales</taxon>
        <taxon>Bacillaceae</taxon>
        <taxon>Anaerobacillus</taxon>
    </lineage>
</organism>
<dbReference type="Gene3D" id="1.20.1250.20">
    <property type="entry name" value="MFS general substrate transporter like domains"/>
    <property type="match status" value="1"/>
</dbReference>
<keyword evidence="6 8" id="KW-1133">Transmembrane helix</keyword>
<evidence type="ECO:0000313" key="10">
    <source>
        <dbReference type="EMBL" id="OIJ15677.1"/>
    </source>
</evidence>
<dbReference type="Pfam" id="PF07690">
    <property type="entry name" value="MFS_1"/>
    <property type="match status" value="1"/>
</dbReference>
<comment type="similarity">
    <text evidence="2">Belongs to the major facilitator superfamily.</text>
</comment>
<comment type="subcellular location">
    <subcellularLocation>
        <location evidence="1">Cell membrane</location>
        <topology evidence="1">Multi-pass membrane protein</topology>
    </subcellularLocation>
</comment>
<dbReference type="InterPro" id="IPR036259">
    <property type="entry name" value="MFS_trans_sf"/>
</dbReference>
<dbReference type="CDD" id="cd17324">
    <property type="entry name" value="MFS_NepI_like"/>
    <property type="match status" value="1"/>
</dbReference>
<feature type="transmembrane region" description="Helical" evidence="8">
    <location>
        <begin position="166"/>
        <end position="186"/>
    </location>
</feature>
<feature type="transmembrane region" description="Helical" evidence="8">
    <location>
        <begin position="280"/>
        <end position="298"/>
    </location>
</feature>
<dbReference type="InterPro" id="IPR011701">
    <property type="entry name" value="MFS"/>
</dbReference>
<keyword evidence="11" id="KW-1185">Reference proteome</keyword>
<keyword evidence="7 8" id="KW-0472">Membrane</keyword>
<evidence type="ECO:0000256" key="4">
    <source>
        <dbReference type="ARBA" id="ARBA00022475"/>
    </source>
</evidence>
<comment type="caution">
    <text evidence="10">The sequence shown here is derived from an EMBL/GenBank/DDBJ whole genome shotgun (WGS) entry which is preliminary data.</text>
</comment>
<keyword evidence="5 8" id="KW-0812">Transmembrane</keyword>
<dbReference type="SUPFAM" id="SSF103473">
    <property type="entry name" value="MFS general substrate transporter"/>
    <property type="match status" value="1"/>
</dbReference>
<gene>
    <name evidence="10" type="ORF">BKP35_01390</name>
</gene>
<feature type="transmembrane region" description="Helical" evidence="8">
    <location>
        <begin position="248"/>
        <end position="268"/>
    </location>
</feature>
<name>A0A1S2LVJ4_9BACI</name>
<sequence length="408" mass="45440">MIELKSKNFWRASIALGLAAFIAFSNLYFTQPLLPIISEEFSVSPLTASLTVSFALLTVAVFFFLYSAVSDAIGRKNVMIVAMILLFIVTFSIAFVQSFEAFLLLRILQGIFIAGIPTVALAYIGEEFSPRALTVAIGIYISMNSIGGMGGRVLSGIFTDVYDWRIAFIAIGFVSLIFFLFFLKLLPPSDHFQPRKFDRHKAVQDYLAHLKNRKLRLAFFVGGLHFFIFVGLYNYVTYLLTAPPFSLPTVIIGFLFLTYLSGTVSSTLAGKAITVWSQSLTIAIGISLMVIATLLMLVNNLITIIVGLLILSFGFFFAHSTLNAWVSKRAKFAKASASGLYFTSYYVGGSLGSFYLGFFWHYWGWSGVIVGTLLILSLTSFLLLQMSLIERRENTKQKSRYQLLRATN</sequence>
<feature type="transmembrane region" description="Helical" evidence="8">
    <location>
        <begin position="12"/>
        <end position="29"/>
    </location>
</feature>
<evidence type="ECO:0000259" key="9">
    <source>
        <dbReference type="PROSITE" id="PS50850"/>
    </source>
</evidence>
<dbReference type="RefSeq" id="WP_071311602.1">
    <property type="nucleotide sequence ID" value="NZ_MLQQ01000001.1"/>
</dbReference>
<evidence type="ECO:0000256" key="6">
    <source>
        <dbReference type="ARBA" id="ARBA00022989"/>
    </source>
</evidence>
<feature type="transmembrane region" description="Helical" evidence="8">
    <location>
        <begin position="103"/>
        <end position="125"/>
    </location>
</feature>
<dbReference type="GO" id="GO:0022857">
    <property type="term" value="F:transmembrane transporter activity"/>
    <property type="evidence" value="ECO:0007669"/>
    <property type="project" value="InterPro"/>
</dbReference>
<evidence type="ECO:0000256" key="3">
    <source>
        <dbReference type="ARBA" id="ARBA00022448"/>
    </source>
</evidence>
<feature type="transmembrane region" description="Helical" evidence="8">
    <location>
        <begin position="217"/>
        <end position="236"/>
    </location>
</feature>
<dbReference type="InterPro" id="IPR020846">
    <property type="entry name" value="MFS_dom"/>
</dbReference>
<evidence type="ECO:0000313" key="11">
    <source>
        <dbReference type="Proteomes" id="UP000180098"/>
    </source>
</evidence>
<protein>
    <submittedName>
        <fullName evidence="10">MFS transporter</fullName>
    </submittedName>
</protein>
<feature type="domain" description="Major facilitator superfamily (MFS) profile" evidence="9">
    <location>
        <begin position="12"/>
        <end position="395"/>
    </location>
</feature>
<accession>A0A1S2LVJ4</accession>
<proteinExistence type="inferred from homology"/>